<dbReference type="HAMAP" id="MF_00135">
    <property type="entry name" value="PRAI"/>
    <property type="match status" value="1"/>
</dbReference>
<dbReference type="InterPro" id="IPR001240">
    <property type="entry name" value="PRAI_dom"/>
</dbReference>
<reference evidence="11 12" key="1">
    <citation type="journal article" date="2013" name="Genome Announc.">
        <title>Draft genome sequences for three mercury-methylating, sulfate-reducing bacteria.</title>
        <authorList>
            <person name="Brown S.D."/>
            <person name="Hurt R.A.Jr."/>
            <person name="Gilmour C.C."/>
            <person name="Elias D.A."/>
        </authorList>
    </citation>
    <scope>NUCLEOTIDE SEQUENCE [LARGE SCALE GENOMIC DNA]</scope>
    <source>
        <strain evidence="11 12">DSM 16529</strain>
    </source>
</reference>
<dbReference type="EC" id="5.3.1.24" evidence="3 9"/>
<evidence type="ECO:0000256" key="3">
    <source>
        <dbReference type="ARBA" id="ARBA00012572"/>
    </source>
</evidence>
<dbReference type="EMBL" id="ATHI01000026">
    <property type="protein sequence ID" value="EPR32981.1"/>
    <property type="molecule type" value="Genomic_DNA"/>
</dbReference>
<dbReference type="Pfam" id="PF00697">
    <property type="entry name" value="PRAI"/>
    <property type="match status" value="1"/>
</dbReference>
<evidence type="ECO:0000256" key="9">
    <source>
        <dbReference type="HAMAP-Rule" id="MF_00135"/>
    </source>
</evidence>
<evidence type="ECO:0000256" key="4">
    <source>
        <dbReference type="ARBA" id="ARBA00022272"/>
    </source>
</evidence>
<comment type="catalytic activity">
    <reaction evidence="1 9">
        <text>N-(5-phospho-beta-D-ribosyl)anthranilate = 1-(2-carboxyphenylamino)-1-deoxy-D-ribulose 5-phosphate</text>
        <dbReference type="Rhea" id="RHEA:21540"/>
        <dbReference type="ChEBI" id="CHEBI:18277"/>
        <dbReference type="ChEBI" id="CHEBI:58613"/>
        <dbReference type="EC" id="5.3.1.24"/>
    </reaction>
</comment>
<dbReference type="AlphaFoldDB" id="S7T8Q7"/>
<keyword evidence="12" id="KW-1185">Reference proteome</keyword>
<keyword evidence="6 9" id="KW-0822">Tryptophan biosynthesis</keyword>
<dbReference type="RefSeq" id="WP_020887116.1">
    <property type="nucleotide sequence ID" value="NZ_ATHI01000026.1"/>
</dbReference>
<gene>
    <name evidence="9" type="primary">trpF</name>
    <name evidence="11" type="ORF">dsat_0422</name>
</gene>
<dbReference type="InterPro" id="IPR011060">
    <property type="entry name" value="RibuloseP-bd_barrel"/>
</dbReference>
<keyword evidence="7 9" id="KW-0057">Aromatic amino acid biosynthesis</keyword>
<dbReference type="InterPro" id="IPR044643">
    <property type="entry name" value="TrpF_fam"/>
</dbReference>
<evidence type="ECO:0000256" key="2">
    <source>
        <dbReference type="ARBA" id="ARBA00004664"/>
    </source>
</evidence>
<protein>
    <recommendedName>
        <fullName evidence="4 9">N-(5'-phosphoribosyl)anthranilate isomerase</fullName>
        <shortName evidence="9">PRAI</shortName>
        <ecNumber evidence="3 9">5.3.1.24</ecNumber>
    </recommendedName>
</protein>
<evidence type="ECO:0000313" key="12">
    <source>
        <dbReference type="Proteomes" id="UP000014975"/>
    </source>
</evidence>
<evidence type="ECO:0000256" key="7">
    <source>
        <dbReference type="ARBA" id="ARBA00023141"/>
    </source>
</evidence>
<dbReference type="Gene3D" id="3.20.20.70">
    <property type="entry name" value="Aldolase class I"/>
    <property type="match status" value="1"/>
</dbReference>
<comment type="caution">
    <text evidence="11">The sequence shown here is derived from an EMBL/GenBank/DDBJ whole genome shotgun (WGS) entry which is preliminary data.</text>
</comment>
<dbReference type="InterPro" id="IPR013785">
    <property type="entry name" value="Aldolase_TIM"/>
</dbReference>
<evidence type="ECO:0000313" key="11">
    <source>
        <dbReference type="EMBL" id="EPR32981.1"/>
    </source>
</evidence>
<dbReference type="SUPFAM" id="SSF51366">
    <property type="entry name" value="Ribulose-phoshate binding barrel"/>
    <property type="match status" value="1"/>
</dbReference>
<dbReference type="GO" id="GO:0000162">
    <property type="term" value="P:L-tryptophan biosynthetic process"/>
    <property type="evidence" value="ECO:0007669"/>
    <property type="project" value="UniProtKB-UniRule"/>
</dbReference>
<evidence type="ECO:0000259" key="10">
    <source>
        <dbReference type="Pfam" id="PF00697"/>
    </source>
</evidence>
<dbReference type="UniPathway" id="UPA00035">
    <property type="reaction ID" value="UER00042"/>
</dbReference>
<proteinExistence type="inferred from homology"/>
<sequence>MKRLLVKVCGLTREEDVRRADELGADLLGFIFHKKSPRNVDPAFVAALPKTSARKVGVFVDQDADEVRAIMDAARLDLAQLHGDQDRVFCARVGAPRVIRVFWPARYAAYEADGLPGQALADEMRAYADAAAFFLLDAGTSGGGHGQAFDPGLLAGLESPCPVFVAGGLGPQNLAIALALPGIAGVDLNSGVESAPGVKDPEKLGAAFALLKN</sequence>
<dbReference type="eggNOG" id="COG0135">
    <property type="taxonomic scope" value="Bacteria"/>
</dbReference>
<keyword evidence="8 9" id="KW-0413">Isomerase</keyword>
<comment type="similarity">
    <text evidence="9">Belongs to the TrpF family.</text>
</comment>
<organism evidence="11 12">
    <name type="scientific">Alkalidesulfovibrio alkalitolerans DSM 16529</name>
    <dbReference type="NCBI Taxonomy" id="1121439"/>
    <lineage>
        <taxon>Bacteria</taxon>
        <taxon>Pseudomonadati</taxon>
        <taxon>Thermodesulfobacteriota</taxon>
        <taxon>Desulfovibrionia</taxon>
        <taxon>Desulfovibrionales</taxon>
        <taxon>Desulfovibrionaceae</taxon>
        <taxon>Alkalidesulfovibrio</taxon>
    </lineage>
</organism>
<dbReference type="CDD" id="cd00405">
    <property type="entry name" value="PRAI"/>
    <property type="match status" value="1"/>
</dbReference>
<keyword evidence="5 9" id="KW-0028">Amino-acid biosynthesis</keyword>
<dbReference type="PANTHER" id="PTHR42894:SF1">
    <property type="entry name" value="N-(5'-PHOSPHORIBOSYL)ANTHRANILATE ISOMERASE"/>
    <property type="match status" value="1"/>
</dbReference>
<name>S7T8Q7_9BACT</name>
<accession>S7T8Q7</accession>
<feature type="domain" description="N-(5'phosphoribosyl) anthranilate isomerase (PRAI)" evidence="10">
    <location>
        <begin position="6"/>
        <end position="205"/>
    </location>
</feature>
<dbReference type="PATRIC" id="fig|1121439.3.peg.1774"/>
<evidence type="ECO:0000256" key="1">
    <source>
        <dbReference type="ARBA" id="ARBA00001164"/>
    </source>
</evidence>
<dbReference type="STRING" id="1121439.dsat_0422"/>
<dbReference type="Proteomes" id="UP000014975">
    <property type="component" value="Unassembled WGS sequence"/>
</dbReference>
<dbReference type="PANTHER" id="PTHR42894">
    <property type="entry name" value="N-(5'-PHOSPHORIBOSYL)ANTHRANILATE ISOMERASE"/>
    <property type="match status" value="1"/>
</dbReference>
<dbReference type="GO" id="GO:0004640">
    <property type="term" value="F:phosphoribosylanthranilate isomerase activity"/>
    <property type="evidence" value="ECO:0007669"/>
    <property type="project" value="UniProtKB-UniRule"/>
</dbReference>
<evidence type="ECO:0000256" key="5">
    <source>
        <dbReference type="ARBA" id="ARBA00022605"/>
    </source>
</evidence>
<evidence type="ECO:0000256" key="6">
    <source>
        <dbReference type="ARBA" id="ARBA00022822"/>
    </source>
</evidence>
<evidence type="ECO:0000256" key="8">
    <source>
        <dbReference type="ARBA" id="ARBA00023235"/>
    </source>
</evidence>
<comment type="pathway">
    <text evidence="2 9">Amino-acid biosynthesis; L-tryptophan biosynthesis; L-tryptophan from chorismate: step 3/5.</text>
</comment>